<evidence type="ECO:0000256" key="1">
    <source>
        <dbReference type="ARBA" id="ARBA00022448"/>
    </source>
</evidence>
<dbReference type="CDD" id="cd03235">
    <property type="entry name" value="ABC_Metallic_Cations"/>
    <property type="match status" value="1"/>
</dbReference>
<dbReference type="Gene3D" id="3.40.50.300">
    <property type="entry name" value="P-loop containing nucleotide triphosphate hydrolases"/>
    <property type="match status" value="1"/>
</dbReference>
<dbReference type="Pfam" id="PF00005">
    <property type="entry name" value="ABC_tran"/>
    <property type="match status" value="1"/>
</dbReference>
<name>A0AAU8PX05_DESK7</name>
<dbReference type="InterPro" id="IPR003439">
    <property type="entry name" value="ABC_transporter-like_ATP-bd"/>
</dbReference>
<dbReference type="FunFam" id="3.40.50.300:FF:000134">
    <property type="entry name" value="Iron-enterobactin ABC transporter ATP-binding protein"/>
    <property type="match status" value="1"/>
</dbReference>
<keyword evidence="6" id="KW-0378">Hydrolase</keyword>
<evidence type="ECO:0000313" key="6">
    <source>
        <dbReference type="EMBL" id="AEG15714.1"/>
    </source>
</evidence>
<dbReference type="EC" id="3.6.3.28" evidence="6"/>
<evidence type="ECO:0000259" key="5">
    <source>
        <dbReference type="PROSITE" id="PS50893"/>
    </source>
</evidence>
<dbReference type="InterPro" id="IPR027417">
    <property type="entry name" value="P-loop_NTPase"/>
</dbReference>
<evidence type="ECO:0000256" key="3">
    <source>
        <dbReference type="ARBA" id="ARBA00022840"/>
    </source>
</evidence>
<proteinExistence type="predicted"/>
<sequence>MRLRRQSEISLAGRWNSIPENGMFNGAALIKIEDAVVSYREDVALRGVSLSVGKGELVGIIGPNGAGKTTLLTLVNGLGKLLQGRVEVLGYPLQKGCPAFLRRRIGYVPQIQNIDPRMPVSVREVVMMGRYGRLGLLRRPGPADRRVVDSMLRLVGVSHLATRPIGHLSGGEQQRVAIARALAQEPEILLLDEPTAALDRRARVEIMTLVSEIHRSRHLTTLMVTHELKTAAAVCDRLILMKEGRIWAQGTPAEVLREGVLDLLFGGENMIVNAVALQ</sequence>
<keyword evidence="1" id="KW-0813">Transport</keyword>
<gene>
    <name evidence="6" type="ordered locus">Desku_2174</name>
</gene>
<dbReference type="Proteomes" id="UP000009229">
    <property type="component" value="Chromosome"/>
</dbReference>
<dbReference type="InterPro" id="IPR003593">
    <property type="entry name" value="AAA+_ATPase"/>
</dbReference>
<keyword evidence="2" id="KW-0547">Nucleotide-binding</keyword>
<reference evidence="7" key="1">
    <citation type="submission" date="2011-05" db="EMBL/GenBank/DDBJ databases">
        <title>Complete sequence of Desulfotomaculum kuznetsovii DSM 6115.</title>
        <authorList>
            <person name="Lucas S."/>
            <person name="Han J."/>
            <person name="Lapidus A."/>
            <person name="Cheng J.-F."/>
            <person name="Goodwin L."/>
            <person name="Pitluck S."/>
            <person name="Peters L."/>
            <person name="Mikhailova N."/>
            <person name="Lu M."/>
            <person name="Saunders E."/>
            <person name="Han C."/>
            <person name="Tapia R."/>
            <person name="Land M."/>
            <person name="Hauser L."/>
            <person name="Kyrpides N."/>
            <person name="Ivanova N."/>
            <person name="Pagani I."/>
            <person name="Nazina T."/>
            <person name="Ivanova A."/>
            <person name="Parshina S."/>
            <person name="Kuever J."/>
            <person name="Muyzer G."/>
            <person name="Plugge C."/>
            <person name="Stams A."/>
            <person name="Woyke T."/>
        </authorList>
    </citation>
    <scope>NUCLEOTIDE SEQUENCE [LARGE SCALE GENOMIC DNA]</scope>
    <source>
        <strain evidence="7">DSM 6115 / VKM B-1805 / 17</strain>
    </source>
</reference>
<dbReference type="AlphaFoldDB" id="A0AAU8PX05"/>
<dbReference type="PROSITE" id="PS00211">
    <property type="entry name" value="ABC_TRANSPORTER_1"/>
    <property type="match status" value="1"/>
</dbReference>
<feature type="domain" description="ABC transporter" evidence="5">
    <location>
        <begin position="30"/>
        <end position="268"/>
    </location>
</feature>
<evidence type="ECO:0000256" key="4">
    <source>
        <dbReference type="ARBA" id="ARBA00022967"/>
    </source>
</evidence>
<dbReference type="PANTHER" id="PTHR42794:SF1">
    <property type="entry name" value="HEMIN IMPORT ATP-BINDING PROTEIN HMUV"/>
    <property type="match status" value="1"/>
</dbReference>
<dbReference type="GO" id="GO:0016887">
    <property type="term" value="F:ATP hydrolysis activity"/>
    <property type="evidence" value="ECO:0007669"/>
    <property type="project" value="InterPro"/>
</dbReference>
<evidence type="ECO:0000256" key="2">
    <source>
        <dbReference type="ARBA" id="ARBA00022741"/>
    </source>
</evidence>
<dbReference type="RefSeq" id="WP_013823228.1">
    <property type="nucleotide sequence ID" value="NC_015573.1"/>
</dbReference>
<organism evidence="6 7">
    <name type="scientific">Desulfofundulus kuznetsovii (strain DSM 6115 / VKM B-1805 / 17)</name>
    <name type="common">Desulfotomaculum kuznetsovii</name>
    <dbReference type="NCBI Taxonomy" id="760568"/>
    <lineage>
        <taxon>Bacteria</taxon>
        <taxon>Bacillati</taxon>
        <taxon>Bacillota</taxon>
        <taxon>Clostridia</taxon>
        <taxon>Eubacteriales</taxon>
        <taxon>Peptococcaceae</taxon>
        <taxon>Desulfofundulus</taxon>
    </lineage>
</organism>
<dbReference type="EMBL" id="CP002770">
    <property type="protein sequence ID" value="AEG15714.1"/>
    <property type="molecule type" value="Genomic_DNA"/>
</dbReference>
<dbReference type="SUPFAM" id="SSF52540">
    <property type="entry name" value="P-loop containing nucleoside triphosphate hydrolases"/>
    <property type="match status" value="1"/>
</dbReference>
<dbReference type="KEGG" id="dku:Desku_2174"/>
<dbReference type="SMART" id="SM00382">
    <property type="entry name" value="AAA"/>
    <property type="match status" value="1"/>
</dbReference>
<dbReference type="PROSITE" id="PS50893">
    <property type="entry name" value="ABC_TRANSPORTER_2"/>
    <property type="match status" value="1"/>
</dbReference>
<keyword evidence="3" id="KW-0067">ATP-binding</keyword>
<keyword evidence="7" id="KW-1185">Reference proteome</keyword>
<evidence type="ECO:0000313" key="7">
    <source>
        <dbReference type="Proteomes" id="UP000009229"/>
    </source>
</evidence>
<protein>
    <submittedName>
        <fullName evidence="6">Phosphonate-transporting ATPase</fullName>
        <ecNumber evidence="6">3.6.3.28</ecNumber>
    </submittedName>
</protein>
<keyword evidence="4" id="KW-1278">Translocase</keyword>
<dbReference type="GO" id="GO:0005524">
    <property type="term" value="F:ATP binding"/>
    <property type="evidence" value="ECO:0007669"/>
    <property type="project" value="UniProtKB-KW"/>
</dbReference>
<dbReference type="PANTHER" id="PTHR42794">
    <property type="entry name" value="HEMIN IMPORT ATP-BINDING PROTEIN HMUV"/>
    <property type="match status" value="1"/>
</dbReference>
<dbReference type="InterPro" id="IPR017871">
    <property type="entry name" value="ABC_transporter-like_CS"/>
</dbReference>
<accession>A0AAU8PX05</accession>